<dbReference type="EMBL" id="JACBZA010000001">
    <property type="protein sequence ID" value="NYH84559.1"/>
    <property type="molecule type" value="Genomic_DNA"/>
</dbReference>
<keyword evidence="1" id="KW-0472">Membrane</keyword>
<evidence type="ECO:0000313" key="4">
    <source>
        <dbReference type="Proteomes" id="UP000199052"/>
    </source>
</evidence>
<accession>A0A1I2KN71</accession>
<evidence type="ECO:0000313" key="5">
    <source>
        <dbReference type="Proteomes" id="UP000533017"/>
    </source>
</evidence>
<dbReference type="RefSeq" id="WP_092880452.1">
    <property type="nucleotide sequence ID" value="NZ_FOOI01000001.1"/>
</dbReference>
<dbReference type="STRING" id="504797.SAMN05421678_101416"/>
<evidence type="ECO:0000313" key="3">
    <source>
        <dbReference type="EMBL" id="SFF68452.1"/>
    </source>
</evidence>
<reference evidence="3 4" key="1">
    <citation type="submission" date="2016-10" db="EMBL/GenBank/DDBJ databases">
        <authorList>
            <person name="de Groot N.N."/>
        </authorList>
    </citation>
    <scope>NUCLEOTIDE SEQUENCE [LARGE SCALE GENOMIC DNA]</scope>
    <source>
        <strain evidence="3 4">CPCC 202808</strain>
    </source>
</reference>
<sequence>MGDKKQSRQAIERAAQKVADNALPHVRAAFSHADKYTALEGMAFGVIPTMLLKSSYDEARRSQRDNLEDGVHKLEAAIGGLAKVAYKIDSTEAANTITTSASAPKPKVEPPKAEPSAVTAATGVPAALGFGLYPAWLAGAILKWSMTPVCAVAAISGTIWLLCQPQDEEINKVVSAWESASSELAAAGDIPQLMNLSPEVWTDDARDAFDAWINNYQTELTQAKDAAGGESGVAKELGDALTAIDGILATMAIFDAACLSVMIACWIAEAFPLTRPAAMAVKYATAIANALGTGASVGGAAVLLMGFGGNIANISFNGEFTKLDVKNEPGEQYGVDSTKDTFVDLDITWA</sequence>
<dbReference type="Proteomes" id="UP000199052">
    <property type="component" value="Unassembled WGS sequence"/>
</dbReference>
<protein>
    <submittedName>
        <fullName evidence="3">Uncharacterized protein</fullName>
    </submittedName>
</protein>
<keyword evidence="1" id="KW-1133">Transmembrane helix</keyword>
<feature type="transmembrane region" description="Helical" evidence="1">
    <location>
        <begin position="247"/>
        <end position="271"/>
    </location>
</feature>
<dbReference type="AlphaFoldDB" id="A0A1I2KN71"/>
<organism evidence="3 4">
    <name type="scientific">Actinopolymorpha cephalotaxi</name>
    <dbReference type="NCBI Taxonomy" id="504797"/>
    <lineage>
        <taxon>Bacteria</taxon>
        <taxon>Bacillati</taxon>
        <taxon>Actinomycetota</taxon>
        <taxon>Actinomycetes</taxon>
        <taxon>Propionibacteriales</taxon>
        <taxon>Actinopolymorphaceae</taxon>
        <taxon>Actinopolymorpha</taxon>
    </lineage>
</organism>
<gene>
    <name evidence="2" type="ORF">FHR37_003410</name>
    <name evidence="3" type="ORF">SAMN05421678_101416</name>
</gene>
<feature type="transmembrane region" description="Helical" evidence="1">
    <location>
        <begin position="283"/>
        <end position="307"/>
    </location>
</feature>
<reference evidence="2 5" key="2">
    <citation type="submission" date="2020-07" db="EMBL/GenBank/DDBJ databases">
        <title>Sequencing the genomes of 1000 actinobacteria strains.</title>
        <authorList>
            <person name="Klenk H.-P."/>
        </authorList>
    </citation>
    <scope>NUCLEOTIDE SEQUENCE [LARGE SCALE GENOMIC DNA]</scope>
    <source>
        <strain evidence="2 5">DSM 45117</strain>
    </source>
</reference>
<dbReference type="Proteomes" id="UP000533017">
    <property type="component" value="Unassembled WGS sequence"/>
</dbReference>
<proteinExistence type="predicted"/>
<keyword evidence="1" id="KW-0812">Transmembrane</keyword>
<evidence type="ECO:0000313" key="2">
    <source>
        <dbReference type="EMBL" id="NYH84559.1"/>
    </source>
</evidence>
<evidence type="ECO:0000256" key="1">
    <source>
        <dbReference type="SAM" id="Phobius"/>
    </source>
</evidence>
<dbReference type="EMBL" id="FOOI01000001">
    <property type="protein sequence ID" value="SFF68452.1"/>
    <property type="molecule type" value="Genomic_DNA"/>
</dbReference>
<keyword evidence="5" id="KW-1185">Reference proteome</keyword>
<name>A0A1I2KN71_9ACTN</name>